<dbReference type="SUPFAM" id="SSF53335">
    <property type="entry name" value="S-adenosyl-L-methionine-dependent methyltransferases"/>
    <property type="match status" value="1"/>
</dbReference>
<keyword evidence="2 5" id="KW-0808">Transferase</keyword>
<evidence type="ECO:0000256" key="2">
    <source>
        <dbReference type="ARBA" id="ARBA00022679"/>
    </source>
</evidence>
<accession>A0ABS1BT23</accession>
<dbReference type="Pfam" id="PF17827">
    <property type="entry name" value="PrmC_N"/>
    <property type="match status" value="1"/>
</dbReference>
<dbReference type="InterPro" id="IPR007848">
    <property type="entry name" value="Small_mtfrase_dom"/>
</dbReference>
<comment type="catalytic activity">
    <reaction evidence="4 5">
        <text>L-glutaminyl-[peptide chain release factor] + S-adenosyl-L-methionine = N(5)-methyl-L-glutaminyl-[peptide chain release factor] + S-adenosyl-L-homocysteine + H(+)</text>
        <dbReference type="Rhea" id="RHEA:42896"/>
        <dbReference type="Rhea" id="RHEA-COMP:10271"/>
        <dbReference type="Rhea" id="RHEA-COMP:10272"/>
        <dbReference type="ChEBI" id="CHEBI:15378"/>
        <dbReference type="ChEBI" id="CHEBI:30011"/>
        <dbReference type="ChEBI" id="CHEBI:57856"/>
        <dbReference type="ChEBI" id="CHEBI:59789"/>
        <dbReference type="ChEBI" id="CHEBI:61891"/>
        <dbReference type="EC" id="2.1.1.297"/>
    </reaction>
</comment>
<dbReference type="Proteomes" id="UP000614058">
    <property type="component" value="Unassembled WGS sequence"/>
</dbReference>
<dbReference type="Pfam" id="PF05175">
    <property type="entry name" value="MTS"/>
    <property type="match status" value="1"/>
</dbReference>
<evidence type="ECO:0000313" key="8">
    <source>
        <dbReference type="EMBL" id="MBK0396072.1"/>
    </source>
</evidence>
<feature type="binding site" evidence="5">
    <location>
        <position position="160"/>
    </location>
    <ligand>
        <name>S-adenosyl-L-methionine</name>
        <dbReference type="ChEBI" id="CHEBI:59789"/>
    </ligand>
</feature>
<protein>
    <recommendedName>
        <fullName evidence="5">Release factor glutamine methyltransferase</fullName>
        <shortName evidence="5">RF MTase</shortName>
        <ecNumber evidence="5">2.1.1.297</ecNumber>
    </recommendedName>
    <alternativeName>
        <fullName evidence="5">N5-glutamine methyltransferase PrmC</fullName>
    </alternativeName>
    <alternativeName>
        <fullName evidence="5">Protein-(glutamine-N5) MTase PrmC</fullName>
    </alternativeName>
    <alternativeName>
        <fullName evidence="5">Protein-glutamine N-methyltransferase PrmC</fullName>
    </alternativeName>
</protein>
<evidence type="ECO:0000256" key="5">
    <source>
        <dbReference type="HAMAP-Rule" id="MF_02126"/>
    </source>
</evidence>
<dbReference type="Gene3D" id="1.10.8.10">
    <property type="entry name" value="DNA helicase RuvA subunit, C-terminal domain"/>
    <property type="match status" value="1"/>
</dbReference>
<evidence type="ECO:0000256" key="4">
    <source>
        <dbReference type="ARBA" id="ARBA00048391"/>
    </source>
</evidence>
<comment type="function">
    <text evidence="5">Methylates the class 1 translation termination release factors RF1/PrfA and RF2/PrfB on the glutamine residue of the universally conserved GGQ motif.</text>
</comment>
<dbReference type="InterPro" id="IPR004556">
    <property type="entry name" value="HemK-like"/>
</dbReference>
<feature type="binding site" evidence="5">
    <location>
        <begin position="180"/>
        <end position="183"/>
    </location>
    <ligand>
        <name>substrate</name>
    </ligand>
</feature>
<dbReference type="PROSITE" id="PS00092">
    <property type="entry name" value="N6_MTASE"/>
    <property type="match status" value="1"/>
</dbReference>
<dbReference type="PANTHER" id="PTHR18895">
    <property type="entry name" value="HEMK METHYLTRANSFERASE"/>
    <property type="match status" value="1"/>
</dbReference>
<dbReference type="NCBIfam" id="TIGR03534">
    <property type="entry name" value="RF_mod_PrmC"/>
    <property type="match status" value="1"/>
</dbReference>
<dbReference type="GO" id="GO:0032259">
    <property type="term" value="P:methylation"/>
    <property type="evidence" value="ECO:0007669"/>
    <property type="project" value="UniProtKB-KW"/>
</dbReference>
<feature type="domain" description="Methyltransferase small" evidence="6">
    <location>
        <begin position="96"/>
        <end position="187"/>
    </location>
</feature>
<dbReference type="RefSeq" id="WP_200522249.1">
    <property type="nucleotide sequence ID" value="NZ_JAEHNZ010000002.1"/>
</dbReference>
<comment type="caution">
    <text evidence="8">The sequence shown here is derived from an EMBL/GenBank/DDBJ whole genome shotgun (WGS) entry which is preliminary data.</text>
</comment>
<dbReference type="InterPro" id="IPR002052">
    <property type="entry name" value="DNA_methylase_N6_adenine_CS"/>
</dbReference>
<dbReference type="HAMAP" id="MF_02126">
    <property type="entry name" value="RF_methyltr_PrmC"/>
    <property type="match status" value="1"/>
</dbReference>
<feature type="binding site" evidence="5">
    <location>
        <position position="180"/>
    </location>
    <ligand>
        <name>S-adenosyl-L-methionine</name>
        <dbReference type="ChEBI" id="CHEBI:59789"/>
    </ligand>
</feature>
<organism evidence="8 9">
    <name type="scientific">Kingella bonacorsii</name>
    <dbReference type="NCBI Taxonomy" id="2796361"/>
    <lineage>
        <taxon>Bacteria</taxon>
        <taxon>Pseudomonadati</taxon>
        <taxon>Pseudomonadota</taxon>
        <taxon>Betaproteobacteria</taxon>
        <taxon>Neisseriales</taxon>
        <taxon>Neisseriaceae</taxon>
        <taxon>Kingella</taxon>
    </lineage>
</organism>
<feature type="binding site" evidence="5">
    <location>
        <position position="133"/>
    </location>
    <ligand>
        <name>S-adenosyl-L-methionine</name>
        <dbReference type="ChEBI" id="CHEBI:59789"/>
    </ligand>
</feature>
<comment type="similarity">
    <text evidence="5">Belongs to the protein N5-glutamine methyltransferase family. PrmC subfamily.</text>
</comment>
<dbReference type="PANTHER" id="PTHR18895:SF74">
    <property type="entry name" value="MTRF1L RELEASE FACTOR GLUTAMINE METHYLTRANSFERASE"/>
    <property type="match status" value="1"/>
</dbReference>
<dbReference type="EC" id="2.1.1.297" evidence="5"/>
<dbReference type="InterPro" id="IPR019874">
    <property type="entry name" value="RF_methyltr_PrmC"/>
</dbReference>
<keyword evidence="1 5" id="KW-0489">Methyltransferase</keyword>
<evidence type="ECO:0000259" key="7">
    <source>
        <dbReference type="Pfam" id="PF17827"/>
    </source>
</evidence>
<evidence type="ECO:0000259" key="6">
    <source>
        <dbReference type="Pfam" id="PF05175"/>
    </source>
</evidence>
<dbReference type="GO" id="GO:0102559">
    <property type="term" value="F:peptide chain release factor N(5)-glutamine methyltransferase activity"/>
    <property type="evidence" value="ECO:0007669"/>
    <property type="project" value="UniProtKB-EC"/>
</dbReference>
<dbReference type="NCBIfam" id="TIGR00536">
    <property type="entry name" value="hemK_fam"/>
    <property type="match status" value="1"/>
</dbReference>
<feature type="domain" description="Release factor glutamine methyltransferase N-terminal" evidence="7">
    <location>
        <begin position="5"/>
        <end position="67"/>
    </location>
</feature>
<dbReference type="InterPro" id="IPR029063">
    <property type="entry name" value="SAM-dependent_MTases_sf"/>
</dbReference>
<evidence type="ECO:0000313" key="9">
    <source>
        <dbReference type="Proteomes" id="UP000614058"/>
    </source>
</evidence>
<keyword evidence="3 5" id="KW-0949">S-adenosyl-L-methionine</keyword>
<gene>
    <name evidence="5 8" type="primary">prmC</name>
    <name evidence="8" type="ORF">JDW22_05645</name>
</gene>
<dbReference type="InterPro" id="IPR050320">
    <property type="entry name" value="N5-glutamine_MTase"/>
</dbReference>
<evidence type="ECO:0000256" key="3">
    <source>
        <dbReference type="ARBA" id="ARBA00022691"/>
    </source>
</evidence>
<evidence type="ECO:0000256" key="1">
    <source>
        <dbReference type="ARBA" id="ARBA00022603"/>
    </source>
</evidence>
<keyword evidence="9" id="KW-1185">Reference proteome</keyword>
<dbReference type="CDD" id="cd02440">
    <property type="entry name" value="AdoMet_MTases"/>
    <property type="match status" value="1"/>
</dbReference>
<sequence>MPTIAQILQTAPIPRNETRLLLQHITGYTASQLITRDREPLPEAQADQLHRLIARRSAGEPIAYLIGTREFYGRAFAVSPAVLIPRPETEHLLEAALQRLPENGVLWDLGTGSGIIAVSAKCERPDARVFASDISAEALAVAQQNAAAWCAPVSFAQGAWFAANQVFRLPQHSVHVIASNPPYIEADDPHLQQGDLRYEPPAALTDFADGLAHIRHIAQHAPAYLRRHGWLLLEHGYNQGQAARDILARFGFCQIETQQDWAGLDRVTLGRVEAA</sequence>
<dbReference type="EMBL" id="JAEHNZ010000002">
    <property type="protein sequence ID" value="MBK0396072.1"/>
    <property type="molecule type" value="Genomic_DNA"/>
</dbReference>
<name>A0ABS1BT23_9NEIS</name>
<dbReference type="InterPro" id="IPR040758">
    <property type="entry name" value="PrmC_N"/>
</dbReference>
<proteinExistence type="inferred from homology"/>
<dbReference type="Gene3D" id="3.40.50.150">
    <property type="entry name" value="Vaccinia Virus protein VP39"/>
    <property type="match status" value="1"/>
</dbReference>
<reference evidence="8 9" key="1">
    <citation type="journal article" date="2021" name="Pathogens">
        <title>Isolation and Characterization of Kingella bonacorsii sp. nov., A Novel Kingella Species Detected in a Stable Periodontitis Subject.</title>
        <authorList>
            <person name="Antezack A."/>
            <person name="Boxberger M."/>
            <person name="Rolland C."/>
            <person name="Monnet-Corti V."/>
            <person name="La Scola B."/>
        </authorList>
    </citation>
    <scope>NUCLEOTIDE SEQUENCE [LARGE SCALE GENOMIC DNA]</scope>
    <source>
        <strain evidence="8 9">Marseille-Q4569</strain>
    </source>
</reference>
<feature type="binding site" evidence="5">
    <location>
        <begin position="110"/>
        <end position="114"/>
    </location>
    <ligand>
        <name>S-adenosyl-L-methionine</name>
        <dbReference type="ChEBI" id="CHEBI:59789"/>
    </ligand>
</feature>